<dbReference type="CDD" id="cd01833">
    <property type="entry name" value="XynB_like"/>
    <property type="match status" value="1"/>
</dbReference>
<gene>
    <name evidence="3" type="ORF">BHQ10_006710</name>
</gene>
<dbReference type="Gene3D" id="3.40.50.1110">
    <property type="entry name" value="SGNH hydrolase"/>
    <property type="match status" value="2"/>
</dbReference>
<dbReference type="Pfam" id="PF13517">
    <property type="entry name" value="FG-GAP_3"/>
    <property type="match status" value="2"/>
</dbReference>
<dbReference type="RefSeq" id="XP_040735214.1">
    <property type="nucleotide sequence ID" value="XM_040879327.1"/>
</dbReference>
<feature type="domain" description="SGNH hydrolase-type esterase" evidence="2">
    <location>
        <begin position="313"/>
        <end position="485"/>
    </location>
</feature>
<proteinExistence type="predicted"/>
<dbReference type="PANTHER" id="PTHR30383">
    <property type="entry name" value="THIOESTERASE 1/PROTEASE 1/LYSOPHOSPHOLIPASE L1"/>
    <property type="match status" value="1"/>
</dbReference>
<keyword evidence="1" id="KW-0732">Signal</keyword>
<dbReference type="AlphaFoldDB" id="A0A364L4G1"/>
<reference evidence="3 4" key="1">
    <citation type="journal article" date="2017" name="Biotechnol. Biofuels">
        <title>Differential beta-glucosidase expression as a function of carbon source availability in Talaromyces amestolkiae: a genomic and proteomic approach.</title>
        <authorList>
            <person name="de Eugenio L.I."/>
            <person name="Mendez-Liter J.A."/>
            <person name="Nieto-Dominguez M."/>
            <person name="Alonso L."/>
            <person name="Gil-Munoz J."/>
            <person name="Barriuso J."/>
            <person name="Prieto A."/>
            <person name="Martinez M.J."/>
        </authorList>
    </citation>
    <scope>NUCLEOTIDE SEQUENCE [LARGE SCALE GENOMIC DNA]</scope>
    <source>
        <strain evidence="3 4">CIB</strain>
    </source>
</reference>
<dbReference type="Pfam" id="PF13472">
    <property type="entry name" value="Lipase_GDSL_2"/>
    <property type="match status" value="1"/>
</dbReference>
<evidence type="ECO:0000313" key="3">
    <source>
        <dbReference type="EMBL" id="RAO70698.1"/>
    </source>
</evidence>
<comment type="caution">
    <text evidence="3">The sequence shown here is derived from an EMBL/GenBank/DDBJ whole genome shotgun (WGS) entry which is preliminary data.</text>
</comment>
<dbReference type="GeneID" id="63795926"/>
<keyword evidence="4" id="KW-1185">Reference proteome</keyword>
<dbReference type="SUPFAM" id="SSF69318">
    <property type="entry name" value="Integrin alpha N-terminal domain"/>
    <property type="match status" value="1"/>
</dbReference>
<dbReference type="InterPro" id="IPR036514">
    <property type="entry name" value="SGNH_hydro_sf"/>
</dbReference>
<sequence>MATLSIGGNDIDFKGILFNCIIESTQFGFTPTKPCDQQRQETHALIDSPELVNNIDHLIKEIVTKGRSGTIGDAFRLYVTGFPEFFNEDDPGCDTVTFSRTANPVSDGKEHIMMTTDLRKDYNSMSRALNAAIQSAVALNADSNVKFIDIQANGLLDGHRFCEPGIKEPDQKNENLWLFHYPYNQNEDQDPSPELQIMINATNQITDGLDISALGARFPNISAFEDALWDAVNVTEVAAVSSDPVNDKWYDLWRDTVGWRAKLFHPQVPYHSAIRELVLNQFLEDTRPATKGNGTCVPVGGTFDPQMLRILPLGGSITWGQQSPSGNGYRKYLRDKLISNGANVNMVGTIQHGTMGDNDNEGWPGFRVDQISDRANNDLSMLPNLVLINAGTNDVAQDYEINSIDQTMEDLVNKLLDNIPGTVIIVSTLLVNRNATKQALTEQVNPKYVNLVEKLAAQGKLVYLADMSSITTEMINARDGTHPTDLAVPGLNDTNTLGTSTTCEVNAANFPSPVQILKGSGVNDSNYHHIGHPYGLLDIHPLPYNGVSFKVENAMWADLNGDGIDDFVYVLSPGHFGIALNDGTGNKGFSNYTESYSDAVMDDCDTEGFHFGDLDGDGRDDVLCLASDGTLSAYINTNIGADLFTNPFWISLGVILPGQGYTRDMVRLADIDGDGRIDYLGLDADGNAHGWRNVGTSQTTPIWEDMGVVMSGGTMGDINGVRFVDINGDGRADWAWVSNSGQIYTSINQRGSDLSYRPVWLPALLTHDGTGLGEQIEDRSHVKLGRVTNKTFTIDTDFPKYDAQGADYTTVYNTGPASSANDDTNFFPVRLLGNSGYGGARTKGDGVHYCDMRGSGTDDYVWIGKTGNLTLYANNHMLPAWGQYGHILIGTESLMSGHVRKDIHLADLDGDGKCDFLLVDKESNSIHMLRNDYSRETDTFSFTDMGIVSGGVDCHEHYGTGLFDLSVRFADLDGDGKADFLCISQNGTVTGWLNHGLNNFQSAGLIKSIEGKERANLRFADINGDGRADFLALDPVSGAADAWINDGLGSDGPEEFSWFSQGTIFPGGDMRGECIHFANMNGYGRADYIYVEPDTAHGYVVYNMCL</sequence>
<organism evidence="3 4">
    <name type="scientific">Talaromyces amestolkiae</name>
    <dbReference type="NCBI Taxonomy" id="1196081"/>
    <lineage>
        <taxon>Eukaryota</taxon>
        <taxon>Fungi</taxon>
        <taxon>Dikarya</taxon>
        <taxon>Ascomycota</taxon>
        <taxon>Pezizomycotina</taxon>
        <taxon>Eurotiomycetes</taxon>
        <taxon>Eurotiomycetidae</taxon>
        <taxon>Eurotiales</taxon>
        <taxon>Trichocomaceae</taxon>
        <taxon>Talaromyces</taxon>
        <taxon>Talaromyces sect. Talaromyces</taxon>
    </lineage>
</organism>
<dbReference type="SUPFAM" id="SSF52266">
    <property type="entry name" value="SGNH hydrolase"/>
    <property type="match status" value="2"/>
</dbReference>
<evidence type="ECO:0000313" key="4">
    <source>
        <dbReference type="Proteomes" id="UP000249363"/>
    </source>
</evidence>
<accession>A0A364L4G1</accession>
<name>A0A364L4G1_TALAM</name>
<dbReference type="InterPro" id="IPR013517">
    <property type="entry name" value="FG-GAP"/>
</dbReference>
<evidence type="ECO:0000259" key="2">
    <source>
        <dbReference type="Pfam" id="PF13472"/>
    </source>
</evidence>
<dbReference type="EMBL" id="MIKG01000013">
    <property type="protein sequence ID" value="RAO70698.1"/>
    <property type="molecule type" value="Genomic_DNA"/>
</dbReference>
<dbReference type="GO" id="GO:0004622">
    <property type="term" value="F:phosphatidylcholine lysophospholipase activity"/>
    <property type="evidence" value="ECO:0007669"/>
    <property type="project" value="TreeGrafter"/>
</dbReference>
<protein>
    <recommendedName>
        <fullName evidence="2">SGNH hydrolase-type esterase domain-containing protein</fullName>
    </recommendedName>
</protein>
<dbReference type="OrthoDB" id="4215820at2759"/>
<dbReference type="InterPro" id="IPR028994">
    <property type="entry name" value="Integrin_alpha_N"/>
</dbReference>
<dbReference type="PANTHER" id="PTHR30383:SF31">
    <property type="entry name" value="SGNH HYDROLASE-TYPE ESTERASE DOMAIN-CONTAINING PROTEIN-RELATED"/>
    <property type="match status" value="1"/>
</dbReference>
<dbReference type="InterPro" id="IPR013830">
    <property type="entry name" value="SGNH_hydro"/>
</dbReference>
<dbReference type="InterPro" id="IPR051532">
    <property type="entry name" value="Ester_Hydrolysis_Enzymes"/>
</dbReference>
<dbReference type="Proteomes" id="UP000249363">
    <property type="component" value="Unassembled WGS sequence"/>
</dbReference>
<dbReference type="STRING" id="1196081.A0A364L4G1"/>
<evidence type="ECO:0000256" key="1">
    <source>
        <dbReference type="ARBA" id="ARBA00022729"/>
    </source>
</evidence>